<keyword evidence="1" id="KW-0547">Nucleotide-binding</keyword>
<dbReference type="EMBL" id="BMKR01000001">
    <property type="protein sequence ID" value="GGF60135.1"/>
    <property type="molecule type" value="Genomic_DNA"/>
</dbReference>
<keyword evidence="11" id="KW-1185">Reference proteome</keyword>
<dbReference type="GO" id="GO:0005524">
    <property type="term" value="F:ATP binding"/>
    <property type="evidence" value="ECO:0007669"/>
    <property type="project" value="UniProtKB-KW"/>
</dbReference>
<feature type="compositionally biased region" description="Basic and acidic residues" evidence="6">
    <location>
        <begin position="376"/>
        <end position="402"/>
    </location>
</feature>
<dbReference type="InterPro" id="IPR050547">
    <property type="entry name" value="DEAD_box_RNA_helicases"/>
</dbReference>
<dbReference type="AlphaFoldDB" id="A0A917BYW2"/>
<dbReference type="InterPro" id="IPR001650">
    <property type="entry name" value="Helicase_C-like"/>
</dbReference>
<evidence type="ECO:0000313" key="11">
    <source>
        <dbReference type="Proteomes" id="UP000637643"/>
    </source>
</evidence>
<evidence type="ECO:0000256" key="2">
    <source>
        <dbReference type="ARBA" id="ARBA00022801"/>
    </source>
</evidence>
<keyword evidence="3 10" id="KW-0347">Helicase</keyword>
<dbReference type="CDD" id="cd00268">
    <property type="entry name" value="DEADc"/>
    <property type="match status" value="1"/>
</dbReference>
<dbReference type="SMART" id="SM00490">
    <property type="entry name" value="HELICc"/>
    <property type="match status" value="1"/>
</dbReference>
<reference evidence="10" key="1">
    <citation type="journal article" date="2014" name="Int. J. Syst. Evol. Microbiol.">
        <title>Complete genome sequence of Corynebacterium casei LMG S-19264T (=DSM 44701T), isolated from a smear-ripened cheese.</title>
        <authorList>
            <consortium name="US DOE Joint Genome Institute (JGI-PGF)"/>
            <person name="Walter F."/>
            <person name="Albersmeier A."/>
            <person name="Kalinowski J."/>
            <person name="Ruckert C."/>
        </authorList>
    </citation>
    <scope>NUCLEOTIDE SEQUENCE</scope>
    <source>
        <strain evidence="10">CGMCC 1.16134</strain>
    </source>
</reference>
<dbReference type="GO" id="GO:0033592">
    <property type="term" value="F:RNA strand annealing activity"/>
    <property type="evidence" value="ECO:0007669"/>
    <property type="project" value="TreeGrafter"/>
</dbReference>
<dbReference type="Proteomes" id="UP000637643">
    <property type="component" value="Unassembled WGS sequence"/>
</dbReference>
<dbReference type="PROSITE" id="PS51195">
    <property type="entry name" value="Q_MOTIF"/>
    <property type="match status" value="1"/>
</dbReference>
<feature type="domain" description="Helicase ATP-binding" evidence="7">
    <location>
        <begin position="35"/>
        <end position="205"/>
    </location>
</feature>
<dbReference type="GO" id="GO:0003724">
    <property type="term" value="F:RNA helicase activity"/>
    <property type="evidence" value="ECO:0007669"/>
    <property type="project" value="InterPro"/>
</dbReference>
<gene>
    <name evidence="10" type="primary">rhlE</name>
    <name evidence="10" type="ORF">GCM10010912_01740</name>
</gene>
<keyword evidence="4" id="KW-0067">ATP-binding</keyword>
<keyword evidence="2" id="KW-0378">Hydrolase</keyword>
<feature type="region of interest" description="Disordered" evidence="6">
    <location>
        <begin position="376"/>
        <end position="464"/>
    </location>
</feature>
<dbReference type="Gene3D" id="3.40.50.300">
    <property type="entry name" value="P-loop containing nucleotide triphosphate hydrolases"/>
    <property type="match status" value="2"/>
</dbReference>
<dbReference type="PANTHER" id="PTHR47963">
    <property type="entry name" value="DEAD-BOX ATP-DEPENDENT RNA HELICASE 47, MITOCHONDRIAL"/>
    <property type="match status" value="1"/>
</dbReference>
<dbReference type="PROSITE" id="PS51192">
    <property type="entry name" value="HELICASE_ATP_BIND_1"/>
    <property type="match status" value="1"/>
</dbReference>
<feature type="domain" description="DEAD-box RNA helicase Q" evidence="9">
    <location>
        <begin position="4"/>
        <end position="32"/>
    </location>
</feature>
<dbReference type="Pfam" id="PF00270">
    <property type="entry name" value="DEAD"/>
    <property type="match status" value="1"/>
</dbReference>
<evidence type="ECO:0000256" key="5">
    <source>
        <dbReference type="PROSITE-ProRule" id="PRU00552"/>
    </source>
</evidence>
<evidence type="ECO:0000256" key="6">
    <source>
        <dbReference type="SAM" id="MobiDB-lite"/>
    </source>
</evidence>
<dbReference type="RefSeq" id="WP_189021722.1">
    <property type="nucleotide sequence ID" value="NZ_BMKR01000001.1"/>
</dbReference>
<dbReference type="PANTHER" id="PTHR47963:SF7">
    <property type="entry name" value="ATP-DEPENDENT RNA HELICASE YFML-RELATED"/>
    <property type="match status" value="1"/>
</dbReference>
<comment type="caution">
    <text evidence="10">The sequence shown here is derived from an EMBL/GenBank/DDBJ whole genome shotgun (WGS) entry which is preliminary data.</text>
</comment>
<sequence>MDKASFAAIGIEDDLIARLAEFGINEPSPVQAQTIPLLLEGRDILAASQTGTGKTLAYLLPLLQGIRPEHKVMQKLVLAPTQELAMQIVREAERYGEPRGIRVMGLIGGAAIKRQIDKLREHPQLVVGTPGRIRELIGLRKLKMHEVSTIVIDEADQMFQLSGAGEVAKIISSALRTRQLVMLSATIGPETKALAGREMKNPAEVGIDPGVMTAQSLEHHYVVAEERNKMEMLRRIIRHYNPERAIVFVNANEDIREIESKLNQLGLTAAALYGDADKVTRSNVLSKFRDGKFRLLVASDVAARGLDIENLSLVVSFDPAFDSEHYVHRAGRTGRMGRRGLSVTIVTEQQTFIMRKFARELDIALTEREMVGGRVLPADEARGASRGGAERPEGGGTRREGLAPRSGKPPVRTAGVNPPAGSGKPDPTRPAGSTRTGNAARGQSGKNKGAPKWLKDKTPRGDGR</sequence>
<feature type="short sequence motif" description="Q motif" evidence="5">
    <location>
        <begin position="4"/>
        <end position="32"/>
    </location>
</feature>
<feature type="domain" description="Helicase C-terminal" evidence="8">
    <location>
        <begin position="216"/>
        <end position="376"/>
    </location>
</feature>
<reference evidence="10" key="2">
    <citation type="submission" date="2020-09" db="EMBL/GenBank/DDBJ databases">
        <authorList>
            <person name="Sun Q."/>
            <person name="Zhou Y."/>
        </authorList>
    </citation>
    <scope>NUCLEOTIDE SEQUENCE</scope>
    <source>
        <strain evidence="10">CGMCC 1.16134</strain>
    </source>
</reference>
<evidence type="ECO:0000259" key="8">
    <source>
        <dbReference type="PROSITE" id="PS51194"/>
    </source>
</evidence>
<dbReference type="InterPro" id="IPR027417">
    <property type="entry name" value="P-loop_NTPase"/>
</dbReference>
<proteinExistence type="predicted"/>
<evidence type="ECO:0000259" key="7">
    <source>
        <dbReference type="PROSITE" id="PS51192"/>
    </source>
</evidence>
<evidence type="ECO:0000256" key="1">
    <source>
        <dbReference type="ARBA" id="ARBA00022741"/>
    </source>
</evidence>
<evidence type="ECO:0000259" key="9">
    <source>
        <dbReference type="PROSITE" id="PS51195"/>
    </source>
</evidence>
<dbReference type="InterPro" id="IPR011545">
    <property type="entry name" value="DEAD/DEAH_box_helicase_dom"/>
</dbReference>
<protein>
    <submittedName>
        <fullName evidence="10">DEAD/DEAH box helicase</fullName>
    </submittedName>
</protein>
<dbReference type="InterPro" id="IPR014001">
    <property type="entry name" value="Helicase_ATP-bd"/>
</dbReference>
<dbReference type="GO" id="GO:0005840">
    <property type="term" value="C:ribosome"/>
    <property type="evidence" value="ECO:0007669"/>
    <property type="project" value="TreeGrafter"/>
</dbReference>
<dbReference type="InterPro" id="IPR044742">
    <property type="entry name" value="DEAD/DEAH_RhlB"/>
</dbReference>
<dbReference type="SMART" id="SM00487">
    <property type="entry name" value="DEXDc"/>
    <property type="match status" value="1"/>
</dbReference>
<dbReference type="GO" id="GO:0005829">
    <property type="term" value="C:cytosol"/>
    <property type="evidence" value="ECO:0007669"/>
    <property type="project" value="TreeGrafter"/>
</dbReference>
<evidence type="ECO:0000256" key="4">
    <source>
        <dbReference type="ARBA" id="ARBA00022840"/>
    </source>
</evidence>
<dbReference type="GO" id="GO:0009409">
    <property type="term" value="P:response to cold"/>
    <property type="evidence" value="ECO:0007669"/>
    <property type="project" value="TreeGrafter"/>
</dbReference>
<organism evidence="10 11">
    <name type="scientific">Paenibacillus albidus</name>
    <dbReference type="NCBI Taxonomy" id="2041023"/>
    <lineage>
        <taxon>Bacteria</taxon>
        <taxon>Bacillati</taxon>
        <taxon>Bacillota</taxon>
        <taxon>Bacilli</taxon>
        <taxon>Bacillales</taxon>
        <taxon>Paenibacillaceae</taxon>
        <taxon>Paenibacillus</taxon>
    </lineage>
</organism>
<dbReference type="PROSITE" id="PS51194">
    <property type="entry name" value="HELICASE_CTER"/>
    <property type="match status" value="1"/>
</dbReference>
<evidence type="ECO:0000313" key="10">
    <source>
        <dbReference type="EMBL" id="GGF60135.1"/>
    </source>
</evidence>
<dbReference type="CDD" id="cd18787">
    <property type="entry name" value="SF2_C_DEAD"/>
    <property type="match status" value="1"/>
</dbReference>
<name>A0A917BYW2_9BACL</name>
<feature type="compositionally biased region" description="Basic and acidic residues" evidence="6">
    <location>
        <begin position="453"/>
        <end position="464"/>
    </location>
</feature>
<evidence type="ECO:0000256" key="3">
    <source>
        <dbReference type="ARBA" id="ARBA00022806"/>
    </source>
</evidence>
<accession>A0A917BYW2</accession>
<dbReference type="InterPro" id="IPR014014">
    <property type="entry name" value="RNA_helicase_DEAD_Q_motif"/>
</dbReference>
<dbReference type="GO" id="GO:0016787">
    <property type="term" value="F:hydrolase activity"/>
    <property type="evidence" value="ECO:0007669"/>
    <property type="project" value="UniProtKB-KW"/>
</dbReference>
<dbReference type="Pfam" id="PF00271">
    <property type="entry name" value="Helicase_C"/>
    <property type="match status" value="1"/>
</dbReference>
<dbReference type="SUPFAM" id="SSF52540">
    <property type="entry name" value="P-loop containing nucleoside triphosphate hydrolases"/>
    <property type="match status" value="1"/>
</dbReference>